<reference evidence="3 4" key="1">
    <citation type="submission" date="2020-12" db="EMBL/GenBank/DDBJ databases">
        <title>Novel Thalassolituus-related marine hydrocarbonoclastic bacteria mediated algae-derived hydrocarbons mineralization in twilight zone of the northern South China Sea.</title>
        <authorList>
            <person name="Dong C."/>
        </authorList>
    </citation>
    <scope>NUCLEOTIDE SEQUENCE [LARGE SCALE GENOMIC DNA]</scope>
    <source>
        <strain evidence="3 4">IMCC1826</strain>
    </source>
</reference>
<keyword evidence="1" id="KW-0472">Membrane</keyword>
<dbReference type="PANTHER" id="PTHR40547:SF1">
    <property type="entry name" value="SLL0298 PROTEIN"/>
    <property type="match status" value="1"/>
</dbReference>
<dbReference type="Proteomes" id="UP000714380">
    <property type="component" value="Unassembled WGS sequence"/>
</dbReference>
<feature type="transmembrane region" description="Helical" evidence="1">
    <location>
        <begin position="132"/>
        <end position="155"/>
    </location>
</feature>
<evidence type="ECO:0000313" key="4">
    <source>
        <dbReference type="Proteomes" id="UP000714380"/>
    </source>
</evidence>
<feature type="domain" description="DUF2062" evidence="2">
    <location>
        <begin position="22"/>
        <end position="163"/>
    </location>
</feature>
<dbReference type="RefSeq" id="WP_225674638.1">
    <property type="nucleotide sequence ID" value="NZ_JAEDAH010000051.1"/>
</dbReference>
<dbReference type="EMBL" id="JAEDAH010000051">
    <property type="protein sequence ID" value="MCA6064047.1"/>
    <property type="molecule type" value="Genomic_DNA"/>
</dbReference>
<keyword evidence="1" id="KW-0812">Transmembrane</keyword>
<evidence type="ECO:0000313" key="3">
    <source>
        <dbReference type="EMBL" id="MCA6064047.1"/>
    </source>
</evidence>
<protein>
    <submittedName>
        <fullName evidence="3">DUF2062 domain-containing protein</fullName>
    </submittedName>
</protein>
<dbReference type="PANTHER" id="PTHR40547">
    <property type="entry name" value="SLL0298 PROTEIN"/>
    <property type="match status" value="1"/>
</dbReference>
<accession>A0ABS7ZQS7</accession>
<sequence>MPKKILQKFFPSPEQVKSNPSLRLLAPLFSKPNLWHINRRSVARAFFVGLFCAMLPLPFQMGIAAVLAFYLNSNVPISVGLVWITNPFTMPPIFYSTYRLGAWMLDKPSRDFNIELSVDWVLTELGAIWEPLLLGSVVAGLMCGVISYIGMNIVWRRHVLKNWEKRRVSRLKRAAEQEETGV</sequence>
<dbReference type="Pfam" id="PF09835">
    <property type="entry name" value="DUF2062"/>
    <property type="match status" value="1"/>
</dbReference>
<evidence type="ECO:0000256" key="1">
    <source>
        <dbReference type="SAM" id="Phobius"/>
    </source>
</evidence>
<gene>
    <name evidence="3" type="ORF">I9W95_10555</name>
</gene>
<keyword evidence="4" id="KW-1185">Reference proteome</keyword>
<proteinExistence type="predicted"/>
<comment type="caution">
    <text evidence="3">The sequence shown here is derived from an EMBL/GenBank/DDBJ whole genome shotgun (WGS) entry which is preliminary data.</text>
</comment>
<feature type="transmembrane region" description="Helical" evidence="1">
    <location>
        <begin position="45"/>
        <end position="71"/>
    </location>
</feature>
<name>A0ABS7ZQS7_9GAMM</name>
<dbReference type="InterPro" id="IPR018639">
    <property type="entry name" value="DUF2062"/>
</dbReference>
<evidence type="ECO:0000259" key="2">
    <source>
        <dbReference type="Pfam" id="PF09835"/>
    </source>
</evidence>
<keyword evidence="1" id="KW-1133">Transmembrane helix</keyword>
<organism evidence="3 4">
    <name type="scientific">Thalassolituus marinus</name>
    <dbReference type="NCBI Taxonomy" id="671053"/>
    <lineage>
        <taxon>Bacteria</taxon>
        <taxon>Pseudomonadati</taxon>
        <taxon>Pseudomonadota</taxon>
        <taxon>Gammaproteobacteria</taxon>
        <taxon>Oceanospirillales</taxon>
        <taxon>Oceanospirillaceae</taxon>
        <taxon>Thalassolituus</taxon>
    </lineage>
</organism>